<gene>
    <name evidence="2" type="ORF">PGTUg99_003214</name>
</gene>
<evidence type="ECO:0000256" key="1">
    <source>
        <dbReference type="SAM" id="MobiDB-lite"/>
    </source>
</evidence>
<reference evidence="2 3" key="1">
    <citation type="submission" date="2019-05" db="EMBL/GenBank/DDBJ databases">
        <title>Emergence of the Ug99 lineage of the wheat stem rust pathogen through somatic hybridization.</title>
        <authorList>
            <person name="Li F."/>
            <person name="Upadhyaya N.M."/>
            <person name="Sperschneider J."/>
            <person name="Matny O."/>
            <person name="Nguyen-Phuc H."/>
            <person name="Mago R."/>
            <person name="Raley C."/>
            <person name="Miller M.E."/>
            <person name="Silverstein K.A.T."/>
            <person name="Henningsen E."/>
            <person name="Hirsch C.D."/>
            <person name="Visser B."/>
            <person name="Pretorius Z.A."/>
            <person name="Steffenson B.J."/>
            <person name="Schwessinger B."/>
            <person name="Dodds P.N."/>
            <person name="Figueroa M."/>
        </authorList>
    </citation>
    <scope>NUCLEOTIDE SEQUENCE [LARGE SCALE GENOMIC DNA]</scope>
    <source>
        <strain evidence="2 3">Ug99</strain>
    </source>
</reference>
<dbReference type="Proteomes" id="UP000325313">
    <property type="component" value="Unassembled WGS sequence"/>
</dbReference>
<sequence>MALAPDPVDNSGYIGRDLRLPQGPNFSPIEGSESDMRIPCFSRQMAQRRQPSTFNNQTQSGRR</sequence>
<accession>A0A5B0SFI4</accession>
<evidence type="ECO:0000313" key="2">
    <source>
        <dbReference type="EMBL" id="KAA1136768.1"/>
    </source>
</evidence>
<name>A0A5B0SFI4_PUCGR</name>
<feature type="compositionally biased region" description="Polar residues" evidence="1">
    <location>
        <begin position="44"/>
        <end position="63"/>
    </location>
</feature>
<dbReference type="AlphaFoldDB" id="A0A5B0SFI4"/>
<comment type="caution">
    <text evidence="2">The sequence shown here is derived from an EMBL/GenBank/DDBJ whole genome shotgun (WGS) entry which is preliminary data.</text>
</comment>
<evidence type="ECO:0000313" key="3">
    <source>
        <dbReference type="Proteomes" id="UP000325313"/>
    </source>
</evidence>
<feature type="region of interest" description="Disordered" evidence="1">
    <location>
        <begin position="1"/>
        <end position="63"/>
    </location>
</feature>
<protein>
    <submittedName>
        <fullName evidence="2">Uncharacterized protein</fullName>
    </submittedName>
</protein>
<organism evidence="2 3">
    <name type="scientific">Puccinia graminis f. sp. tritici</name>
    <dbReference type="NCBI Taxonomy" id="56615"/>
    <lineage>
        <taxon>Eukaryota</taxon>
        <taxon>Fungi</taxon>
        <taxon>Dikarya</taxon>
        <taxon>Basidiomycota</taxon>
        <taxon>Pucciniomycotina</taxon>
        <taxon>Pucciniomycetes</taxon>
        <taxon>Pucciniales</taxon>
        <taxon>Pucciniaceae</taxon>
        <taxon>Puccinia</taxon>
    </lineage>
</organism>
<dbReference type="EMBL" id="VDEP01000026">
    <property type="protein sequence ID" value="KAA1136768.1"/>
    <property type="molecule type" value="Genomic_DNA"/>
</dbReference>
<proteinExistence type="predicted"/>